<dbReference type="Gene3D" id="3.90.79.10">
    <property type="entry name" value="Nucleoside Triphosphate Pyrophosphohydrolase"/>
    <property type="match status" value="2"/>
</dbReference>
<keyword evidence="3" id="KW-0460">Magnesium</keyword>
<evidence type="ECO:0000313" key="6">
    <source>
        <dbReference type="EMBL" id="GAA2151813.1"/>
    </source>
</evidence>
<accession>A0ABP5LUU1</accession>
<feature type="region of interest" description="Disordered" evidence="4">
    <location>
        <begin position="172"/>
        <end position="203"/>
    </location>
</feature>
<dbReference type="InterPro" id="IPR015797">
    <property type="entry name" value="NUDIX_hydrolase-like_dom_sf"/>
</dbReference>
<gene>
    <name evidence="6" type="ORF">GCM10009760_47630</name>
</gene>
<dbReference type="InterPro" id="IPR000086">
    <property type="entry name" value="NUDIX_hydrolase_dom"/>
</dbReference>
<keyword evidence="7" id="KW-1185">Reference proteome</keyword>
<evidence type="ECO:0000256" key="4">
    <source>
        <dbReference type="SAM" id="MobiDB-lite"/>
    </source>
</evidence>
<keyword evidence="2" id="KW-0378">Hydrolase</keyword>
<organism evidence="6 7">
    <name type="scientific">Kitasatospora kazusensis</name>
    <dbReference type="NCBI Taxonomy" id="407974"/>
    <lineage>
        <taxon>Bacteria</taxon>
        <taxon>Bacillati</taxon>
        <taxon>Actinomycetota</taxon>
        <taxon>Actinomycetes</taxon>
        <taxon>Kitasatosporales</taxon>
        <taxon>Streptomycetaceae</taxon>
        <taxon>Kitasatospora</taxon>
    </lineage>
</organism>
<reference evidence="7" key="1">
    <citation type="journal article" date="2019" name="Int. J. Syst. Evol. Microbiol.">
        <title>The Global Catalogue of Microorganisms (GCM) 10K type strain sequencing project: providing services to taxonomists for standard genome sequencing and annotation.</title>
        <authorList>
            <consortium name="The Broad Institute Genomics Platform"/>
            <consortium name="The Broad Institute Genome Sequencing Center for Infectious Disease"/>
            <person name="Wu L."/>
            <person name="Ma J."/>
        </authorList>
    </citation>
    <scope>NUCLEOTIDE SEQUENCE [LARGE SCALE GENOMIC DNA]</scope>
    <source>
        <strain evidence="7">JCM 14560</strain>
    </source>
</reference>
<feature type="domain" description="Nudix hydrolase" evidence="5">
    <location>
        <begin position="18"/>
        <end position="150"/>
    </location>
</feature>
<evidence type="ECO:0000313" key="7">
    <source>
        <dbReference type="Proteomes" id="UP001422759"/>
    </source>
</evidence>
<dbReference type="SUPFAM" id="SSF55811">
    <property type="entry name" value="Nudix"/>
    <property type="match status" value="2"/>
</dbReference>
<protein>
    <recommendedName>
        <fullName evidence="5">Nudix hydrolase domain-containing protein</fullName>
    </recommendedName>
</protein>
<dbReference type="Proteomes" id="UP001422759">
    <property type="component" value="Unassembled WGS sequence"/>
</dbReference>
<comment type="caution">
    <text evidence="6">The sequence shown here is derived from an EMBL/GenBank/DDBJ whole genome shotgun (WGS) entry which is preliminary data.</text>
</comment>
<evidence type="ECO:0000256" key="1">
    <source>
        <dbReference type="ARBA" id="ARBA00001946"/>
    </source>
</evidence>
<dbReference type="PANTHER" id="PTHR43046:SF12">
    <property type="entry name" value="GDP-MANNOSE MANNOSYL HYDROLASE"/>
    <property type="match status" value="1"/>
</dbReference>
<sequence>MAEEEERDVRGTDGDGGGLLAAAGVLFLDGSGRLLVVRLPYDRKHPIAIPGGGWEPADGSPRATAVREIREELGVTPELGPLACVDWSLDPVRPPIAALLYWAAPLRPEQLAALRPQAEEVGWWGFLPADRAASALPPKLSRRVTACLTAPRTAAPLELEDSLPAGHSLAHLPRHSPAPPYTRTAGLGLPPGGGPPERRPPLEHSAYLAGLPRIRAEVRLVCTDPDGRVLLLPARAARAGWTLPGGVVRADRELPRETARRELAALGAERSPGRLLGLDWRPADDGPARLVYVFDGGAVPEVRPGPADPRLCAPAEVHTLLLEPDQATLHACLTARAAGGAPVELVRGVRPEGAGPSTRGESGTT</sequence>
<dbReference type="PROSITE" id="PS51462">
    <property type="entry name" value="NUDIX"/>
    <property type="match status" value="1"/>
</dbReference>
<proteinExistence type="predicted"/>
<evidence type="ECO:0000256" key="2">
    <source>
        <dbReference type="ARBA" id="ARBA00022801"/>
    </source>
</evidence>
<dbReference type="EMBL" id="BAAANT010000033">
    <property type="protein sequence ID" value="GAA2151813.1"/>
    <property type="molecule type" value="Genomic_DNA"/>
</dbReference>
<comment type="cofactor">
    <cofactor evidence="1">
        <name>Mg(2+)</name>
        <dbReference type="ChEBI" id="CHEBI:18420"/>
    </cofactor>
</comment>
<dbReference type="PANTHER" id="PTHR43046">
    <property type="entry name" value="GDP-MANNOSE MANNOSYL HYDROLASE"/>
    <property type="match status" value="1"/>
</dbReference>
<dbReference type="Pfam" id="PF00293">
    <property type="entry name" value="NUDIX"/>
    <property type="match status" value="2"/>
</dbReference>
<evidence type="ECO:0000256" key="3">
    <source>
        <dbReference type="ARBA" id="ARBA00022842"/>
    </source>
</evidence>
<name>A0ABP5LUU1_9ACTN</name>
<evidence type="ECO:0000259" key="5">
    <source>
        <dbReference type="PROSITE" id="PS51462"/>
    </source>
</evidence>